<dbReference type="InterPro" id="IPR047215">
    <property type="entry name" value="Galactose_mutarotase-like"/>
</dbReference>
<evidence type="ECO:0000313" key="5">
    <source>
        <dbReference type="Proteomes" id="UP000664132"/>
    </source>
</evidence>
<dbReference type="SUPFAM" id="SSF74650">
    <property type="entry name" value="Galactose mutarotase-like"/>
    <property type="match status" value="1"/>
</dbReference>
<dbReference type="PANTHER" id="PTHR10091:SF0">
    <property type="entry name" value="GALACTOSE MUTAROTASE"/>
    <property type="match status" value="1"/>
</dbReference>
<evidence type="ECO:0000256" key="3">
    <source>
        <dbReference type="ARBA" id="ARBA00023277"/>
    </source>
</evidence>
<keyword evidence="3" id="KW-0119">Carbohydrate metabolism</keyword>
<evidence type="ECO:0000256" key="1">
    <source>
        <dbReference type="ARBA" id="ARBA00006206"/>
    </source>
</evidence>
<dbReference type="GO" id="GO:0006006">
    <property type="term" value="P:glucose metabolic process"/>
    <property type="evidence" value="ECO:0007669"/>
    <property type="project" value="TreeGrafter"/>
</dbReference>
<evidence type="ECO:0000256" key="2">
    <source>
        <dbReference type="ARBA" id="ARBA00023235"/>
    </source>
</evidence>
<dbReference type="OrthoDB" id="274691at2759"/>
<dbReference type="Pfam" id="PF01263">
    <property type="entry name" value="Aldose_epim"/>
    <property type="match status" value="2"/>
</dbReference>
<dbReference type="Proteomes" id="UP000664132">
    <property type="component" value="Unassembled WGS sequence"/>
</dbReference>
<proteinExistence type="inferred from homology"/>
<evidence type="ECO:0000313" key="4">
    <source>
        <dbReference type="EMBL" id="KAG4418748.1"/>
    </source>
</evidence>
<keyword evidence="5" id="KW-1185">Reference proteome</keyword>
<dbReference type="GO" id="GO:0030246">
    <property type="term" value="F:carbohydrate binding"/>
    <property type="evidence" value="ECO:0007669"/>
    <property type="project" value="InterPro"/>
</dbReference>
<reference evidence="4" key="1">
    <citation type="submission" date="2021-02" db="EMBL/GenBank/DDBJ databases">
        <title>Genome sequence Cadophora malorum strain M34.</title>
        <authorList>
            <person name="Stefanovic E."/>
            <person name="Vu D."/>
            <person name="Scully C."/>
            <person name="Dijksterhuis J."/>
            <person name="Roader J."/>
            <person name="Houbraken J."/>
        </authorList>
    </citation>
    <scope>NUCLEOTIDE SEQUENCE</scope>
    <source>
        <strain evidence="4">M34</strain>
    </source>
</reference>
<dbReference type="InterPro" id="IPR008183">
    <property type="entry name" value="Aldose_1/G6P_1-epimerase"/>
</dbReference>
<dbReference type="PANTHER" id="PTHR10091">
    <property type="entry name" value="ALDOSE-1-EPIMERASE"/>
    <property type="match status" value="1"/>
</dbReference>
<keyword evidence="2" id="KW-0413">Isomerase</keyword>
<dbReference type="InterPro" id="IPR011013">
    <property type="entry name" value="Gal_mutarotase_sf_dom"/>
</dbReference>
<dbReference type="GO" id="GO:0004034">
    <property type="term" value="F:aldose 1-epimerase activity"/>
    <property type="evidence" value="ECO:0007669"/>
    <property type="project" value="TreeGrafter"/>
</dbReference>
<dbReference type="Gene3D" id="2.70.98.10">
    <property type="match status" value="1"/>
</dbReference>
<dbReference type="InterPro" id="IPR014718">
    <property type="entry name" value="GH-type_carb-bd"/>
</dbReference>
<dbReference type="GO" id="GO:0033499">
    <property type="term" value="P:galactose catabolic process via UDP-galactose, Leloir pathway"/>
    <property type="evidence" value="ECO:0007669"/>
    <property type="project" value="TreeGrafter"/>
</dbReference>
<dbReference type="EMBL" id="JAFJYH010000121">
    <property type="protein sequence ID" value="KAG4418748.1"/>
    <property type="molecule type" value="Genomic_DNA"/>
</dbReference>
<accession>A0A8H7TH61</accession>
<comment type="similarity">
    <text evidence="1">Belongs to the aldose epimerase family.</text>
</comment>
<name>A0A8H7TH61_9HELO</name>
<gene>
    <name evidence="4" type="ORF">IFR04_008110</name>
</gene>
<sequence length="384" mass="41495">MATSASSPAPFQFLPLGAIIQKFLVGKSNLNIVQGFPQQSHYVTHNGPFFGETIGRVANRIKSAKIDSLNGKSYTLSKNNGENALHGGDVGWGKRVWEGPVPVGVREIPGVKVDEGGESVKFTLRSEDGDEGYPGTVDVSVVYTAGVVREGGKEVRVLGIEYEVKMVADEVEETVVNVTNHSYVPTSSTAQIFNEKEGDIITKSRNRYFNLTGSPTITGTEVTLSTNQYLPVDAGGIPTSASTAPYPSLTPNKAFTLGTSEPDIDDCFIVDPSLASSIPLDTRSSPLNSLVKAYHPESKVHLEVLSTEPAFQFYTGKYIDVAEISSEENGGKGKVEGRGPRSGFCVEPSRYVNAVNVEEWRGQVVLKRGETYGSRVVYKGWCDE</sequence>
<comment type="caution">
    <text evidence="4">The sequence shown here is derived from an EMBL/GenBank/DDBJ whole genome shotgun (WGS) entry which is preliminary data.</text>
</comment>
<dbReference type="CDD" id="cd09019">
    <property type="entry name" value="galactose_mutarotase_like"/>
    <property type="match status" value="1"/>
</dbReference>
<dbReference type="AlphaFoldDB" id="A0A8H7TH61"/>
<organism evidence="4 5">
    <name type="scientific">Cadophora malorum</name>
    <dbReference type="NCBI Taxonomy" id="108018"/>
    <lineage>
        <taxon>Eukaryota</taxon>
        <taxon>Fungi</taxon>
        <taxon>Dikarya</taxon>
        <taxon>Ascomycota</taxon>
        <taxon>Pezizomycotina</taxon>
        <taxon>Leotiomycetes</taxon>
        <taxon>Helotiales</taxon>
        <taxon>Ploettnerulaceae</taxon>
        <taxon>Cadophora</taxon>
    </lineage>
</organism>
<protein>
    <submittedName>
        <fullName evidence="4">Uncharacterized protein</fullName>
    </submittedName>
</protein>